<protein>
    <submittedName>
        <fullName evidence="3">Relaxase/mobilization nuclease-like protein</fullName>
    </submittedName>
</protein>
<evidence type="ECO:0000313" key="4">
    <source>
        <dbReference type="Proteomes" id="UP000249610"/>
    </source>
</evidence>
<evidence type="ECO:0000259" key="2">
    <source>
        <dbReference type="Pfam" id="PF03432"/>
    </source>
</evidence>
<dbReference type="RefSeq" id="WP_111612300.1">
    <property type="nucleotide sequence ID" value="NZ_QLLK01000008.1"/>
</dbReference>
<dbReference type="OrthoDB" id="915634at2"/>
<name>A0A327P8Z5_9BACT</name>
<organism evidence="3 4">
    <name type="scientific">Algoriphagus yeomjeoni</name>
    <dbReference type="NCBI Taxonomy" id="291403"/>
    <lineage>
        <taxon>Bacteria</taxon>
        <taxon>Pseudomonadati</taxon>
        <taxon>Bacteroidota</taxon>
        <taxon>Cytophagia</taxon>
        <taxon>Cytophagales</taxon>
        <taxon>Cyclobacteriaceae</taxon>
        <taxon>Algoriphagus</taxon>
    </lineage>
</organism>
<evidence type="ECO:0000313" key="3">
    <source>
        <dbReference type="EMBL" id="RAI88051.1"/>
    </source>
</evidence>
<feature type="region of interest" description="Disordered" evidence="1">
    <location>
        <begin position="350"/>
        <end position="379"/>
    </location>
</feature>
<gene>
    <name evidence="3" type="ORF">LV83_02969</name>
</gene>
<proteinExistence type="predicted"/>
<dbReference type="Pfam" id="PF03432">
    <property type="entry name" value="Relaxase"/>
    <property type="match status" value="1"/>
</dbReference>
<dbReference type="Proteomes" id="UP000249610">
    <property type="component" value="Unassembled WGS sequence"/>
</dbReference>
<comment type="caution">
    <text evidence="3">The sequence shown here is derived from an EMBL/GenBank/DDBJ whole genome shotgun (WGS) entry which is preliminary data.</text>
</comment>
<accession>A0A327P8Z5</accession>
<feature type="domain" description="MobA/VirD2-like nuclease" evidence="2">
    <location>
        <begin position="17"/>
        <end position="151"/>
    </location>
</feature>
<dbReference type="AlphaFoldDB" id="A0A327P8Z5"/>
<dbReference type="EMBL" id="QLLK01000008">
    <property type="protein sequence ID" value="RAI88051.1"/>
    <property type="molecule type" value="Genomic_DNA"/>
</dbReference>
<sequence>MVAIIKTSASLRRPFHYNENKVEQGVAELLLIQNYPVEEAVKSADIRLKYMLKLTELNSKTSVNSVHISLNFAPGEDFEKEKSQKIAKEYMHGIGFENQPYLVYKHTDAGHPHLHIVTTNIGLDGKRIALHNIGKLKSEPTRKAIEKQFGLVPAESQKQGLFIAKPVSISKLDYGKSETKRAIGNVLQHVLRNYSYTSLPELNALLKGYRILADRGTEESRIFKNRGLVYRVLDGQGNKVGVPVKASSFHFPATLNAIESKFEFNKTERKKYINSIRSAIDLTVLKMHKSSLDEVIKCLEKQGIVTVKRENQEARLYGVTFVDHRTKCVFNGSALGKKYSANGLLDRIGNNQKNDTVAPKSYVKSTSQSQENPRDQRLILPVPDKETRISNSSSRGMLDTVIAPEETYSYLPFEWRKKKRKKRKQVK</sequence>
<keyword evidence="4" id="KW-1185">Reference proteome</keyword>
<evidence type="ECO:0000256" key="1">
    <source>
        <dbReference type="SAM" id="MobiDB-lite"/>
    </source>
</evidence>
<dbReference type="InterPro" id="IPR005094">
    <property type="entry name" value="Endonuclease_MobA/VirD2"/>
</dbReference>
<reference evidence="3 4" key="1">
    <citation type="submission" date="2018-06" db="EMBL/GenBank/DDBJ databases">
        <title>Genomic Encyclopedia of Archaeal and Bacterial Type Strains, Phase II (KMG-II): from individual species to whole genera.</title>
        <authorList>
            <person name="Goeker M."/>
        </authorList>
    </citation>
    <scope>NUCLEOTIDE SEQUENCE [LARGE SCALE GENOMIC DNA]</scope>
    <source>
        <strain evidence="3 4">DSM 23446</strain>
    </source>
</reference>